<feature type="domain" description="ATP-grasp" evidence="7">
    <location>
        <begin position="121"/>
        <end position="323"/>
    </location>
</feature>
<proteinExistence type="inferred from homology"/>
<keyword evidence="4 5" id="KW-0436">Ligase</keyword>
<keyword evidence="3 4" id="KW-0067">ATP-binding</keyword>
<dbReference type="GO" id="GO:0034028">
    <property type="term" value="F:5-(carboxyamino)imidazole ribonucleotide synthase activity"/>
    <property type="evidence" value="ECO:0007669"/>
    <property type="project" value="UniProtKB-UniRule"/>
</dbReference>
<dbReference type="InterPro" id="IPR013815">
    <property type="entry name" value="ATP_grasp_subdomain_1"/>
</dbReference>
<dbReference type="RefSeq" id="WP_133726021.1">
    <property type="nucleotide sequence ID" value="NZ_SOAN01000003.1"/>
</dbReference>
<dbReference type="Gene3D" id="3.30.1490.20">
    <property type="entry name" value="ATP-grasp fold, A domain"/>
    <property type="match status" value="1"/>
</dbReference>
<dbReference type="EMBL" id="SOAN01000003">
    <property type="protein sequence ID" value="TDS86465.1"/>
    <property type="molecule type" value="Genomic_DNA"/>
</dbReference>
<keyword evidence="1 4" id="KW-0547">Nucleotide-binding</keyword>
<gene>
    <name evidence="4 5" type="primary">purK</name>
    <name evidence="8" type="ORF">EV640_103155</name>
</gene>
<evidence type="ECO:0000256" key="4">
    <source>
        <dbReference type="HAMAP-Rule" id="MF_01928"/>
    </source>
</evidence>
<dbReference type="Gene3D" id="3.30.470.20">
    <property type="entry name" value="ATP-grasp fold, B domain"/>
    <property type="match status" value="1"/>
</dbReference>
<dbReference type="GO" id="GO:0005829">
    <property type="term" value="C:cytosol"/>
    <property type="evidence" value="ECO:0007669"/>
    <property type="project" value="TreeGrafter"/>
</dbReference>
<evidence type="ECO:0000256" key="6">
    <source>
        <dbReference type="SAM" id="MobiDB-lite"/>
    </source>
</evidence>
<evidence type="ECO:0000256" key="1">
    <source>
        <dbReference type="ARBA" id="ARBA00022741"/>
    </source>
</evidence>
<dbReference type="Pfam" id="PF22660">
    <property type="entry name" value="RS_preATP-grasp-like"/>
    <property type="match status" value="1"/>
</dbReference>
<dbReference type="GO" id="GO:0005524">
    <property type="term" value="F:ATP binding"/>
    <property type="evidence" value="ECO:0007669"/>
    <property type="project" value="UniProtKB-UniRule"/>
</dbReference>
<dbReference type="NCBIfam" id="NF004680">
    <property type="entry name" value="PRK06019.1-6"/>
    <property type="match status" value="1"/>
</dbReference>
<dbReference type="NCBIfam" id="NF004679">
    <property type="entry name" value="PRK06019.1-5"/>
    <property type="match status" value="1"/>
</dbReference>
<evidence type="ECO:0000313" key="9">
    <source>
        <dbReference type="Proteomes" id="UP000294506"/>
    </source>
</evidence>
<comment type="pathway">
    <text evidence="4 5">Purine metabolism; IMP biosynthesis via de novo pathway; 5-amino-1-(5-phospho-D-ribosyl)imidazole-4-carboxylate from 5-amino-1-(5-phospho-D-ribosyl)imidazole (N5-CAIR route): step 1/2.</text>
</comment>
<dbReference type="Pfam" id="PF17769">
    <property type="entry name" value="PurK_C"/>
    <property type="match status" value="1"/>
</dbReference>
<comment type="caution">
    <text evidence="8">The sequence shown here is derived from an EMBL/GenBank/DDBJ whole genome shotgun (WGS) entry which is preliminary data.</text>
</comment>
<comment type="caution">
    <text evidence="4">Lacks conserved residue(s) required for the propagation of feature annotation.</text>
</comment>
<dbReference type="NCBIfam" id="TIGR01161">
    <property type="entry name" value="purK"/>
    <property type="match status" value="1"/>
</dbReference>
<dbReference type="InterPro" id="IPR054350">
    <property type="entry name" value="PurT/PurK_preATP-grasp"/>
</dbReference>
<comment type="function">
    <text evidence="5">Catalyzes the ATP-dependent conversion of 5-aminoimidazole ribonucleotide (AIR) and HCO(3)- to N5-carboxyaminoimidazole ribonucleotide (N5-CAIR).</text>
</comment>
<dbReference type="GO" id="GO:0004638">
    <property type="term" value="F:phosphoribosylaminoimidazole carboxylase activity"/>
    <property type="evidence" value="ECO:0007669"/>
    <property type="project" value="InterPro"/>
</dbReference>
<dbReference type="InterPro" id="IPR011761">
    <property type="entry name" value="ATP-grasp"/>
</dbReference>
<evidence type="ECO:0000256" key="3">
    <source>
        <dbReference type="ARBA" id="ARBA00022840"/>
    </source>
</evidence>
<accession>A0A4R7G4V5</accession>
<comment type="subunit">
    <text evidence="4 5">Homodimer.</text>
</comment>
<organism evidence="8 9">
    <name type="scientific">Nesterenkonia aurantiaca</name>
    <dbReference type="NCBI Taxonomy" id="1436010"/>
    <lineage>
        <taxon>Bacteria</taxon>
        <taxon>Bacillati</taxon>
        <taxon>Actinomycetota</taxon>
        <taxon>Actinomycetes</taxon>
        <taxon>Micrococcales</taxon>
        <taxon>Micrococcaceae</taxon>
        <taxon>Nesterenkonia</taxon>
    </lineage>
</organism>
<dbReference type="SUPFAM" id="SSF52440">
    <property type="entry name" value="PreATP-grasp domain"/>
    <property type="match status" value="1"/>
</dbReference>
<evidence type="ECO:0000313" key="8">
    <source>
        <dbReference type="EMBL" id="TDS86465.1"/>
    </source>
</evidence>
<dbReference type="AlphaFoldDB" id="A0A4R7G4V5"/>
<dbReference type="UniPathway" id="UPA00074">
    <property type="reaction ID" value="UER00942"/>
</dbReference>
<dbReference type="Proteomes" id="UP000294506">
    <property type="component" value="Unassembled WGS sequence"/>
</dbReference>
<feature type="binding site" evidence="4">
    <location>
        <position position="157"/>
    </location>
    <ligand>
        <name>ATP</name>
        <dbReference type="ChEBI" id="CHEBI:30616"/>
    </ligand>
</feature>
<dbReference type="InterPro" id="IPR011054">
    <property type="entry name" value="Rudment_hybrid_motif"/>
</dbReference>
<dbReference type="Gene3D" id="3.40.50.20">
    <property type="match status" value="1"/>
</dbReference>
<sequence length="428" mass="45607">MTRQDSNPDQPSSPAGTPKIGVIGDGQLARMMAPAAVELGIELHLLAGSADSSAAQVIPHTTLGDYTDPDEVAAFAAGLDVVTFDHEHVPAEVLEALTTAGTDMHPGPEALIYAQDKLAMRSAVEQLGLPNPRWAEVRSVEDLLGFGADVGWPVVLKTPRGGYDGKGVRMIDSAEQAAEAQDWFGRAAETGSGLLAEQKVRYTRELSAQVARSAAGETVTYPVVESTQTNGVCDEVIAPAPQTSADHLEVCERIARTVAEKLQVTGMLAVELFEISEDDADPETGTTAGIFINELAMRPHNSGHWTMDGSVTSQFEQHLRAVLGLPLGATEVKGGAGGYTVMKNLLGSDAEEQRSPHDSFAAAMRRSPGSKIHLYGKQARPGRKIGHVNILTQTLSTQETWEARRARLQRVRRAAADVAEIIVEGPAQ</sequence>
<dbReference type="PANTHER" id="PTHR11609">
    <property type="entry name" value="PURINE BIOSYNTHESIS PROTEIN 6/7, PUR6/7"/>
    <property type="match status" value="1"/>
</dbReference>
<dbReference type="PROSITE" id="PS50975">
    <property type="entry name" value="ATP_GRASP"/>
    <property type="match status" value="1"/>
</dbReference>
<dbReference type="GO" id="GO:0006189">
    <property type="term" value="P:'de novo' IMP biosynthetic process"/>
    <property type="evidence" value="ECO:0007669"/>
    <property type="project" value="UniProtKB-UniRule"/>
</dbReference>
<dbReference type="EC" id="6.3.4.18" evidence="4 5"/>
<dbReference type="InterPro" id="IPR040686">
    <property type="entry name" value="PurK_C"/>
</dbReference>
<feature type="compositionally biased region" description="Polar residues" evidence="6">
    <location>
        <begin position="1"/>
        <end position="15"/>
    </location>
</feature>
<evidence type="ECO:0000256" key="2">
    <source>
        <dbReference type="ARBA" id="ARBA00022755"/>
    </source>
</evidence>
<feature type="binding site" evidence="4">
    <location>
        <begin position="197"/>
        <end position="200"/>
    </location>
    <ligand>
        <name>ATP</name>
        <dbReference type="ChEBI" id="CHEBI:30616"/>
    </ligand>
</feature>
<dbReference type="HAMAP" id="MF_01928">
    <property type="entry name" value="PurK"/>
    <property type="match status" value="1"/>
</dbReference>
<dbReference type="Pfam" id="PF02222">
    <property type="entry name" value="ATP-grasp"/>
    <property type="match status" value="1"/>
</dbReference>
<feature type="region of interest" description="Disordered" evidence="6">
    <location>
        <begin position="1"/>
        <end position="21"/>
    </location>
</feature>
<comment type="catalytic activity">
    <reaction evidence="4 5">
        <text>5-amino-1-(5-phospho-beta-D-ribosyl)imidazole + hydrogencarbonate + ATP = 5-carboxyamino-1-(5-phospho-D-ribosyl)imidazole + ADP + phosphate + 2 H(+)</text>
        <dbReference type="Rhea" id="RHEA:19317"/>
        <dbReference type="ChEBI" id="CHEBI:15378"/>
        <dbReference type="ChEBI" id="CHEBI:17544"/>
        <dbReference type="ChEBI" id="CHEBI:30616"/>
        <dbReference type="ChEBI" id="CHEBI:43474"/>
        <dbReference type="ChEBI" id="CHEBI:58730"/>
        <dbReference type="ChEBI" id="CHEBI:137981"/>
        <dbReference type="ChEBI" id="CHEBI:456216"/>
        <dbReference type="EC" id="6.3.4.18"/>
    </reaction>
</comment>
<comment type="function">
    <text evidence="4">Catalyzes the ATP-dependent conversion of 5-aminoimidazole ribonucleotide (AIR) and HCO(3)(-) to N5-carboxyaminoimidazole ribonucleotide (N5-CAIR).</text>
</comment>
<dbReference type="InterPro" id="IPR016185">
    <property type="entry name" value="PreATP-grasp_dom_sf"/>
</dbReference>
<dbReference type="SUPFAM" id="SSF51246">
    <property type="entry name" value="Rudiment single hybrid motif"/>
    <property type="match status" value="1"/>
</dbReference>
<evidence type="ECO:0000256" key="5">
    <source>
        <dbReference type="RuleBase" id="RU361200"/>
    </source>
</evidence>
<keyword evidence="2 4" id="KW-0658">Purine biosynthesis</keyword>
<dbReference type="SUPFAM" id="SSF56059">
    <property type="entry name" value="Glutathione synthetase ATP-binding domain-like"/>
    <property type="match status" value="1"/>
</dbReference>
<reference evidence="8 9" key="1">
    <citation type="submission" date="2019-03" db="EMBL/GenBank/DDBJ databases">
        <title>Genomic Encyclopedia of Type Strains, Phase III (KMG-III): the genomes of soil and plant-associated and newly described type strains.</title>
        <authorList>
            <person name="Whitman W."/>
        </authorList>
    </citation>
    <scope>NUCLEOTIDE SEQUENCE [LARGE SCALE GENOMIC DNA]</scope>
    <source>
        <strain evidence="8 9">DSM 27373</strain>
    </source>
</reference>
<comment type="similarity">
    <text evidence="4 5">Belongs to the PurK/PurT family.</text>
</comment>
<protein>
    <recommendedName>
        <fullName evidence="4 5">N5-carboxyaminoimidazole ribonucleotide synthase</fullName>
        <shortName evidence="4 5">N5-CAIR synthase</shortName>
        <ecNumber evidence="4 5">6.3.4.18</ecNumber>
    </recommendedName>
    <alternativeName>
        <fullName evidence="4 5">5-(carboxyamino)imidazole ribonucleotide synthetase</fullName>
    </alternativeName>
</protein>
<dbReference type="GO" id="GO:0046872">
    <property type="term" value="F:metal ion binding"/>
    <property type="evidence" value="ECO:0007669"/>
    <property type="project" value="InterPro"/>
</dbReference>
<name>A0A4R7G4V5_9MICC</name>
<dbReference type="InterPro" id="IPR003135">
    <property type="entry name" value="ATP-grasp_carboxylate-amine"/>
</dbReference>
<keyword evidence="9" id="KW-1185">Reference proteome</keyword>
<dbReference type="InterPro" id="IPR005875">
    <property type="entry name" value="PurK"/>
</dbReference>
<dbReference type="PANTHER" id="PTHR11609:SF5">
    <property type="entry name" value="PHOSPHORIBOSYLAMINOIMIDAZOLE CARBOXYLASE"/>
    <property type="match status" value="1"/>
</dbReference>
<feature type="binding site" evidence="4">
    <location>
        <position position="117"/>
    </location>
    <ligand>
        <name>ATP</name>
        <dbReference type="ChEBI" id="CHEBI:30616"/>
    </ligand>
</feature>
<feature type="binding site" evidence="4">
    <location>
        <position position="205"/>
    </location>
    <ligand>
        <name>ATP</name>
        <dbReference type="ChEBI" id="CHEBI:30616"/>
    </ligand>
</feature>
<evidence type="ECO:0000259" key="7">
    <source>
        <dbReference type="PROSITE" id="PS50975"/>
    </source>
</evidence>
<feature type="binding site" evidence="4">
    <location>
        <begin position="293"/>
        <end position="294"/>
    </location>
    <ligand>
        <name>ATP</name>
        <dbReference type="ChEBI" id="CHEBI:30616"/>
    </ligand>
</feature>